<comment type="caution">
    <text evidence="2">The sequence shown here is derived from an EMBL/GenBank/DDBJ whole genome shotgun (WGS) entry which is preliminary data.</text>
</comment>
<feature type="region of interest" description="Disordered" evidence="1">
    <location>
        <begin position="18"/>
        <end position="98"/>
    </location>
</feature>
<name>Q4RIB3_TETNG</name>
<reference evidence="2" key="2">
    <citation type="submission" date="2004-02" db="EMBL/GenBank/DDBJ databases">
        <authorList>
            <consortium name="Genoscope"/>
            <consortium name="Whitehead Institute Centre for Genome Research"/>
        </authorList>
    </citation>
    <scope>NUCLEOTIDE SEQUENCE</scope>
</reference>
<feature type="compositionally biased region" description="Basic residues" evidence="1">
    <location>
        <begin position="121"/>
        <end position="130"/>
    </location>
</feature>
<evidence type="ECO:0000313" key="2">
    <source>
        <dbReference type="EMBL" id="CAG11869.1"/>
    </source>
</evidence>
<dbReference type="EMBL" id="CAAE01015044">
    <property type="protein sequence ID" value="CAG11869.1"/>
    <property type="molecule type" value="Genomic_DNA"/>
</dbReference>
<organism evidence="2">
    <name type="scientific">Tetraodon nigroviridis</name>
    <name type="common">Spotted green pufferfish</name>
    <name type="synonym">Chelonodon nigroviridis</name>
    <dbReference type="NCBI Taxonomy" id="99883"/>
    <lineage>
        <taxon>Eukaryota</taxon>
        <taxon>Metazoa</taxon>
        <taxon>Chordata</taxon>
        <taxon>Craniata</taxon>
        <taxon>Vertebrata</taxon>
        <taxon>Euteleostomi</taxon>
        <taxon>Actinopterygii</taxon>
        <taxon>Neopterygii</taxon>
        <taxon>Teleostei</taxon>
        <taxon>Neoteleostei</taxon>
        <taxon>Acanthomorphata</taxon>
        <taxon>Eupercaria</taxon>
        <taxon>Tetraodontiformes</taxon>
        <taxon>Tetradontoidea</taxon>
        <taxon>Tetraodontidae</taxon>
        <taxon>Tetraodon</taxon>
    </lineage>
</organism>
<accession>Q4RIB3</accession>
<protein>
    <submittedName>
        <fullName evidence="2">(spotted green pufferfish) hypothetical protein</fullName>
    </submittedName>
</protein>
<sequence length="130" mass="14142">MVRSRVFRDHSRAKLSWAHCAPIPRSPKGSGPALGQLQSNQLPPSRGQQSPCLALPESSQFPSKMRKADGSSPSLMHRNHFGERRTPPQNGVDGGVTAGKELSLHCSQVRARATAPAQTRGLKRACVRRQ</sequence>
<gene>
    <name evidence="2" type="ORF">GSTENG00033958001</name>
</gene>
<dbReference type="KEGG" id="tng:GSTEN00033958G001"/>
<evidence type="ECO:0000256" key="1">
    <source>
        <dbReference type="SAM" id="MobiDB-lite"/>
    </source>
</evidence>
<feature type="region of interest" description="Disordered" evidence="1">
    <location>
        <begin position="111"/>
        <end position="130"/>
    </location>
</feature>
<reference evidence="2" key="1">
    <citation type="journal article" date="2004" name="Nature">
        <title>Genome duplication in the teleost fish Tetraodon nigroviridis reveals the early vertebrate proto-karyotype.</title>
        <authorList>
            <person name="Jaillon O."/>
            <person name="Aury J.-M."/>
            <person name="Brunet F."/>
            <person name="Petit J.-L."/>
            <person name="Stange-Thomann N."/>
            <person name="Mauceli E."/>
            <person name="Bouneau L."/>
            <person name="Fischer C."/>
            <person name="Ozouf-Costaz C."/>
            <person name="Bernot A."/>
            <person name="Nicaud S."/>
            <person name="Jaffe D."/>
            <person name="Fisher S."/>
            <person name="Lutfalla G."/>
            <person name="Dossat C."/>
            <person name="Segurens B."/>
            <person name="Dasilva C."/>
            <person name="Salanoubat M."/>
            <person name="Levy M."/>
            <person name="Boudet N."/>
            <person name="Castellano S."/>
            <person name="Anthouard V."/>
            <person name="Jubin C."/>
            <person name="Castelli V."/>
            <person name="Katinka M."/>
            <person name="Vacherie B."/>
            <person name="Biemont C."/>
            <person name="Skalli Z."/>
            <person name="Cattolico L."/>
            <person name="Poulain J."/>
            <person name="De Berardinis V."/>
            <person name="Cruaud C."/>
            <person name="Duprat S."/>
            <person name="Brottier P."/>
            <person name="Coutanceau J.-P."/>
            <person name="Gouzy J."/>
            <person name="Parra G."/>
            <person name="Lardier G."/>
            <person name="Chapple C."/>
            <person name="McKernan K.J."/>
            <person name="McEwan P."/>
            <person name="Bosak S."/>
            <person name="Kellis M."/>
            <person name="Volff J.-N."/>
            <person name="Guigo R."/>
            <person name="Zody M.C."/>
            <person name="Mesirov J."/>
            <person name="Lindblad-Toh K."/>
            <person name="Birren B."/>
            <person name="Nusbaum C."/>
            <person name="Kahn D."/>
            <person name="Robinson-Rechavi M."/>
            <person name="Laudet V."/>
            <person name="Schachter V."/>
            <person name="Quetier F."/>
            <person name="Saurin W."/>
            <person name="Scarpelli C."/>
            <person name="Wincker P."/>
            <person name="Lander E.S."/>
            <person name="Weissenbach J."/>
            <person name="Roest Crollius H."/>
        </authorList>
    </citation>
    <scope>NUCLEOTIDE SEQUENCE [LARGE SCALE GENOMIC DNA]</scope>
</reference>
<feature type="compositionally biased region" description="Polar residues" evidence="1">
    <location>
        <begin position="36"/>
        <end position="62"/>
    </location>
</feature>
<dbReference type="AlphaFoldDB" id="Q4RIB3"/>
<proteinExistence type="predicted"/>